<feature type="region of interest" description="Disordered" evidence="1">
    <location>
        <begin position="1"/>
        <end position="130"/>
    </location>
</feature>
<feature type="compositionally biased region" description="Basic and acidic residues" evidence="1">
    <location>
        <begin position="26"/>
        <end position="37"/>
    </location>
</feature>
<dbReference type="AlphaFoldDB" id="A0AAN6TDS4"/>
<evidence type="ECO:0000313" key="3">
    <source>
        <dbReference type="Proteomes" id="UP001302812"/>
    </source>
</evidence>
<reference evidence="2" key="2">
    <citation type="submission" date="2023-05" db="EMBL/GenBank/DDBJ databases">
        <authorList>
            <consortium name="Lawrence Berkeley National Laboratory"/>
            <person name="Steindorff A."/>
            <person name="Hensen N."/>
            <person name="Bonometti L."/>
            <person name="Westerberg I."/>
            <person name="Brannstrom I.O."/>
            <person name="Guillou S."/>
            <person name="Cros-Aarteil S."/>
            <person name="Calhoun S."/>
            <person name="Haridas S."/>
            <person name="Kuo A."/>
            <person name="Mondo S."/>
            <person name="Pangilinan J."/>
            <person name="Riley R."/>
            <person name="Labutti K."/>
            <person name="Andreopoulos B."/>
            <person name="Lipzen A."/>
            <person name="Chen C."/>
            <person name="Yanf M."/>
            <person name="Daum C."/>
            <person name="Ng V."/>
            <person name="Clum A."/>
            <person name="Ohm R."/>
            <person name="Martin F."/>
            <person name="Silar P."/>
            <person name="Natvig D."/>
            <person name="Lalanne C."/>
            <person name="Gautier V."/>
            <person name="Ament-Velasquez S.L."/>
            <person name="Kruys A."/>
            <person name="Hutchinson M.I."/>
            <person name="Powell A.J."/>
            <person name="Barry K."/>
            <person name="Miller A.N."/>
            <person name="Grigoriev I.V."/>
            <person name="Debuchy R."/>
            <person name="Gladieux P."/>
            <person name="Thoren M.H."/>
            <person name="Johannesson H."/>
        </authorList>
    </citation>
    <scope>NUCLEOTIDE SEQUENCE</scope>
    <source>
        <strain evidence="2">CBS 508.74</strain>
    </source>
</reference>
<proteinExistence type="predicted"/>
<protein>
    <submittedName>
        <fullName evidence="2">Uncharacterized protein</fullName>
    </submittedName>
</protein>
<dbReference type="EMBL" id="MU853342">
    <property type="protein sequence ID" value="KAK4112571.1"/>
    <property type="molecule type" value="Genomic_DNA"/>
</dbReference>
<evidence type="ECO:0000313" key="2">
    <source>
        <dbReference type="EMBL" id="KAK4112571.1"/>
    </source>
</evidence>
<dbReference type="GeneID" id="89939318"/>
<keyword evidence="3" id="KW-1185">Reference proteome</keyword>
<feature type="compositionally biased region" description="Basic residues" evidence="1">
    <location>
        <begin position="49"/>
        <end position="68"/>
    </location>
</feature>
<comment type="caution">
    <text evidence="2">The sequence shown here is derived from an EMBL/GenBank/DDBJ whole genome shotgun (WGS) entry which is preliminary data.</text>
</comment>
<feature type="compositionally biased region" description="Low complexity" evidence="1">
    <location>
        <begin position="89"/>
        <end position="123"/>
    </location>
</feature>
<sequence length="155" mass="17412">MTREPGSSGRSQLKTEDLIRIQTLSRDAKMGPNEIERITGYSSYQIKYAIRKKTPTVGKRTGRPRKHPKPEDNTPKGKTAKKPKETATEQHLQSQQPEQPQQPQQPQQLHQPQQLQQLQQPQHMPVWGEDGASMTAAAALSYVAAENRLGRGVRA</sequence>
<dbReference type="RefSeq" id="XP_064670141.1">
    <property type="nucleotide sequence ID" value="XM_064815193.1"/>
</dbReference>
<name>A0AAN6TDS4_9PEZI</name>
<organism evidence="2 3">
    <name type="scientific">Canariomyces notabilis</name>
    <dbReference type="NCBI Taxonomy" id="2074819"/>
    <lineage>
        <taxon>Eukaryota</taxon>
        <taxon>Fungi</taxon>
        <taxon>Dikarya</taxon>
        <taxon>Ascomycota</taxon>
        <taxon>Pezizomycotina</taxon>
        <taxon>Sordariomycetes</taxon>
        <taxon>Sordariomycetidae</taxon>
        <taxon>Sordariales</taxon>
        <taxon>Chaetomiaceae</taxon>
        <taxon>Canariomyces</taxon>
    </lineage>
</organism>
<gene>
    <name evidence="2" type="ORF">N656DRAFT_779449</name>
</gene>
<reference evidence="2" key="1">
    <citation type="journal article" date="2023" name="Mol. Phylogenet. Evol.">
        <title>Genome-scale phylogeny and comparative genomics of the fungal order Sordariales.</title>
        <authorList>
            <person name="Hensen N."/>
            <person name="Bonometti L."/>
            <person name="Westerberg I."/>
            <person name="Brannstrom I.O."/>
            <person name="Guillou S."/>
            <person name="Cros-Aarteil S."/>
            <person name="Calhoun S."/>
            <person name="Haridas S."/>
            <person name="Kuo A."/>
            <person name="Mondo S."/>
            <person name="Pangilinan J."/>
            <person name="Riley R."/>
            <person name="LaButti K."/>
            <person name="Andreopoulos B."/>
            <person name="Lipzen A."/>
            <person name="Chen C."/>
            <person name="Yan M."/>
            <person name="Daum C."/>
            <person name="Ng V."/>
            <person name="Clum A."/>
            <person name="Steindorff A."/>
            <person name="Ohm R.A."/>
            <person name="Martin F."/>
            <person name="Silar P."/>
            <person name="Natvig D.O."/>
            <person name="Lalanne C."/>
            <person name="Gautier V."/>
            <person name="Ament-Velasquez S.L."/>
            <person name="Kruys A."/>
            <person name="Hutchinson M.I."/>
            <person name="Powell A.J."/>
            <person name="Barry K."/>
            <person name="Miller A.N."/>
            <person name="Grigoriev I.V."/>
            <person name="Debuchy R."/>
            <person name="Gladieux P."/>
            <person name="Hiltunen Thoren M."/>
            <person name="Johannesson H."/>
        </authorList>
    </citation>
    <scope>NUCLEOTIDE SEQUENCE</scope>
    <source>
        <strain evidence="2">CBS 508.74</strain>
    </source>
</reference>
<accession>A0AAN6TDS4</accession>
<evidence type="ECO:0000256" key="1">
    <source>
        <dbReference type="SAM" id="MobiDB-lite"/>
    </source>
</evidence>
<dbReference type="Proteomes" id="UP001302812">
    <property type="component" value="Unassembled WGS sequence"/>
</dbReference>